<name>A0A835Y7S8_9CHLO</name>
<organism evidence="1 2">
    <name type="scientific">Edaphochlamys debaryana</name>
    <dbReference type="NCBI Taxonomy" id="47281"/>
    <lineage>
        <taxon>Eukaryota</taxon>
        <taxon>Viridiplantae</taxon>
        <taxon>Chlorophyta</taxon>
        <taxon>core chlorophytes</taxon>
        <taxon>Chlorophyceae</taxon>
        <taxon>CS clade</taxon>
        <taxon>Chlamydomonadales</taxon>
        <taxon>Chlamydomonadales incertae sedis</taxon>
        <taxon>Edaphochlamys</taxon>
    </lineage>
</organism>
<protein>
    <recommendedName>
        <fullName evidence="3">Flagellar associated protein</fullName>
    </recommendedName>
</protein>
<dbReference type="OrthoDB" id="10254482at2759"/>
<reference evidence="1" key="1">
    <citation type="journal article" date="2020" name="bioRxiv">
        <title>Comparative genomics of Chlamydomonas.</title>
        <authorList>
            <person name="Craig R.J."/>
            <person name="Hasan A.R."/>
            <person name="Ness R.W."/>
            <person name="Keightley P.D."/>
        </authorList>
    </citation>
    <scope>NUCLEOTIDE SEQUENCE</scope>
    <source>
        <strain evidence="1">CCAP 11/70</strain>
    </source>
</reference>
<dbReference type="EMBL" id="JAEHOE010000012">
    <property type="protein sequence ID" value="KAG2497850.1"/>
    <property type="molecule type" value="Genomic_DNA"/>
</dbReference>
<evidence type="ECO:0000313" key="1">
    <source>
        <dbReference type="EMBL" id="KAG2497850.1"/>
    </source>
</evidence>
<gene>
    <name evidence="1" type="ORF">HYH03_004117</name>
</gene>
<proteinExistence type="predicted"/>
<evidence type="ECO:0008006" key="3">
    <source>
        <dbReference type="Google" id="ProtNLM"/>
    </source>
</evidence>
<evidence type="ECO:0000313" key="2">
    <source>
        <dbReference type="Proteomes" id="UP000612055"/>
    </source>
</evidence>
<accession>A0A835Y7S8</accession>
<comment type="caution">
    <text evidence="1">The sequence shown here is derived from an EMBL/GenBank/DDBJ whole genome shotgun (WGS) entry which is preliminary data.</text>
</comment>
<dbReference type="AlphaFoldDB" id="A0A835Y7S8"/>
<sequence length="242" mass="27553">MNNNKLDESALLAGCKGVFSKTSYISMGTEGKPETYGAKGPQRSAFGGKHLSTEPLKEGKTVDVYFEKKHNWIGDKDPYVDRIRYKELQPEKKKGFLTSDFSKRDEFTNTIRTEQWREQLKGENGHAKAALEMFTAAAGLEDSSPRVATTKRDPELFMYDQVYEKEDPNFDGASRTHRDTKNKTMLSRDRELGEMITTTKLAFQAPSDHHKPEHARKPIVRETFFRKTNIFFPEGCAADPST</sequence>
<dbReference type="Proteomes" id="UP000612055">
    <property type="component" value="Unassembled WGS sequence"/>
</dbReference>
<keyword evidence="2" id="KW-1185">Reference proteome</keyword>